<dbReference type="Proteomes" id="UP000596660">
    <property type="component" value="Unplaced"/>
</dbReference>
<reference evidence="1" key="1">
    <citation type="journal article" date="2017" name="Nature">
        <title>The genome of Chenopodium quinoa.</title>
        <authorList>
            <person name="Jarvis D.E."/>
            <person name="Ho Y.S."/>
            <person name="Lightfoot D.J."/>
            <person name="Schmoeckel S.M."/>
            <person name="Li B."/>
            <person name="Borm T.J.A."/>
            <person name="Ohyanagi H."/>
            <person name="Mineta K."/>
            <person name="Michell C.T."/>
            <person name="Saber N."/>
            <person name="Kharbatia N.M."/>
            <person name="Rupper R.R."/>
            <person name="Sharp A.R."/>
            <person name="Dally N."/>
            <person name="Boughton B.A."/>
            <person name="Woo Y.H."/>
            <person name="Gao G."/>
            <person name="Schijlen E.G.W.M."/>
            <person name="Guo X."/>
            <person name="Momin A.A."/>
            <person name="Negrao S."/>
            <person name="Al-Babili S."/>
            <person name="Gehring C."/>
            <person name="Roessner U."/>
            <person name="Jung C."/>
            <person name="Murphy K."/>
            <person name="Arold S.T."/>
            <person name="Gojobori T."/>
            <person name="van der Linden C.G."/>
            <person name="van Loo E.N."/>
            <person name="Jellen E.N."/>
            <person name="Maughan P.J."/>
            <person name="Tester M."/>
        </authorList>
    </citation>
    <scope>NUCLEOTIDE SEQUENCE [LARGE SCALE GENOMIC DNA]</scope>
    <source>
        <strain evidence="1">cv. PI 614886</strain>
    </source>
</reference>
<evidence type="ECO:0000313" key="2">
    <source>
        <dbReference type="Proteomes" id="UP000596660"/>
    </source>
</evidence>
<reference evidence="1" key="2">
    <citation type="submission" date="2021-03" db="UniProtKB">
        <authorList>
            <consortium name="EnsemblPlants"/>
        </authorList>
    </citation>
    <scope>IDENTIFICATION</scope>
</reference>
<keyword evidence="2" id="KW-1185">Reference proteome</keyword>
<accession>A0A803MQI6</accession>
<dbReference type="AlphaFoldDB" id="A0A803MQI6"/>
<evidence type="ECO:0000313" key="1">
    <source>
        <dbReference type="EnsemblPlants" id="AUR62033537-RA:cds"/>
    </source>
</evidence>
<name>A0A803MQI6_CHEQI</name>
<dbReference type="Gramene" id="AUR62033537-RA">
    <property type="protein sequence ID" value="AUR62033537-RA:cds"/>
    <property type="gene ID" value="AUR62033537"/>
</dbReference>
<proteinExistence type="predicted"/>
<sequence>MDPKAFLLQKFNSLARERDAFPRPVARLLVTVAAAVSLFVLGLLCLQFSSHWWGIGRMSWLLLADILKQNKVNHPNMRFDPRARTANSDRFIADYENDHISYCWSALLNFRAKEEEIKEGSFTISSSMNAENSKSSGSLPSYGVCCRINLRMCILSNGISKELNLLIDYCSYILKHFIIKL</sequence>
<organism evidence="1 2">
    <name type="scientific">Chenopodium quinoa</name>
    <name type="common">Quinoa</name>
    <dbReference type="NCBI Taxonomy" id="63459"/>
    <lineage>
        <taxon>Eukaryota</taxon>
        <taxon>Viridiplantae</taxon>
        <taxon>Streptophyta</taxon>
        <taxon>Embryophyta</taxon>
        <taxon>Tracheophyta</taxon>
        <taxon>Spermatophyta</taxon>
        <taxon>Magnoliopsida</taxon>
        <taxon>eudicotyledons</taxon>
        <taxon>Gunneridae</taxon>
        <taxon>Pentapetalae</taxon>
        <taxon>Caryophyllales</taxon>
        <taxon>Chenopodiaceae</taxon>
        <taxon>Chenopodioideae</taxon>
        <taxon>Atripliceae</taxon>
        <taxon>Chenopodium</taxon>
    </lineage>
</organism>
<dbReference type="EnsemblPlants" id="AUR62033537-RA">
    <property type="protein sequence ID" value="AUR62033537-RA:cds"/>
    <property type="gene ID" value="AUR62033537"/>
</dbReference>
<protein>
    <submittedName>
        <fullName evidence="1">Uncharacterized protein</fullName>
    </submittedName>
</protein>